<proteinExistence type="predicted"/>
<dbReference type="Proteomes" id="UP000054166">
    <property type="component" value="Unassembled WGS sequence"/>
</dbReference>
<reference evidence="1 2" key="1">
    <citation type="submission" date="2014-04" db="EMBL/GenBank/DDBJ databases">
        <authorList>
            <consortium name="DOE Joint Genome Institute"/>
            <person name="Kuo A."/>
            <person name="Tarkka M."/>
            <person name="Buscot F."/>
            <person name="Kohler A."/>
            <person name="Nagy L.G."/>
            <person name="Floudas D."/>
            <person name="Copeland A."/>
            <person name="Barry K.W."/>
            <person name="Cichocki N."/>
            <person name="Veneault-Fourrey C."/>
            <person name="LaButti K."/>
            <person name="Lindquist E.A."/>
            <person name="Lipzen A."/>
            <person name="Lundell T."/>
            <person name="Morin E."/>
            <person name="Murat C."/>
            <person name="Sun H."/>
            <person name="Tunlid A."/>
            <person name="Henrissat B."/>
            <person name="Grigoriev I.V."/>
            <person name="Hibbett D.S."/>
            <person name="Martin F."/>
            <person name="Nordberg H.P."/>
            <person name="Cantor M.N."/>
            <person name="Hua S.X."/>
        </authorList>
    </citation>
    <scope>NUCLEOTIDE SEQUENCE [LARGE SCALE GENOMIC DNA]</scope>
    <source>
        <strain evidence="1 2">F 1598</strain>
    </source>
</reference>
<dbReference type="EMBL" id="KN833037">
    <property type="protein sequence ID" value="KIM76196.1"/>
    <property type="molecule type" value="Genomic_DNA"/>
</dbReference>
<dbReference type="STRING" id="765440.A0A0C3F928"/>
<organism evidence="1 2">
    <name type="scientific">Piloderma croceum (strain F 1598)</name>
    <dbReference type="NCBI Taxonomy" id="765440"/>
    <lineage>
        <taxon>Eukaryota</taxon>
        <taxon>Fungi</taxon>
        <taxon>Dikarya</taxon>
        <taxon>Basidiomycota</taxon>
        <taxon>Agaricomycotina</taxon>
        <taxon>Agaricomycetes</taxon>
        <taxon>Agaricomycetidae</taxon>
        <taxon>Atheliales</taxon>
        <taxon>Atheliaceae</taxon>
        <taxon>Piloderma</taxon>
    </lineage>
</organism>
<reference evidence="2" key="2">
    <citation type="submission" date="2015-01" db="EMBL/GenBank/DDBJ databases">
        <title>Evolutionary Origins and Diversification of the Mycorrhizal Mutualists.</title>
        <authorList>
            <consortium name="DOE Joint Genome Institute"/>
            <consortium name="Mycorrhizal Genomics Consortium"/>
            <person name="Kohler A."/>
            <person name="Kuo A."/>
            <person name="Nagy L.G."/>
            <person name="Floudas D."/>
            <person name="Copeland A."/>
            <person name="Barry K.W."/>
            <person name="Cichocki N."/>
            <person name="Veneault-Fourrey C."/>
            <person name="LaButti K."/>
            <person name="Lindquist E.A."/>
            <person name="Lipzen A."/>
            <person name="Lundell T."/>
            <person name="Morin E."/>
            <person name="Murat C."/>
            <person name="Riley R."/>
            <person name="Ohm R."/>
            <person name="Sun H."/>
            <person name="Tunlid A."/>
            <person name="Henrissat B."/>
            <person name="Grigoriev I.V."/>
            <person name="Hibbett D.S."/>
            <person name="Martin F."/>
        </authorList>
    </citation>
    <scope>NUCLEOTIDE SEQUENCE [LARGE SCALE GENOMIC DNA]</scope>
    <source>
        <strain evidence="2">F 1598</strain>
    </source>
</reference>
<evidence type="ECO:0000313" key="1">
    <source>
        <dbReference type="EMBL" id="KIM76196.1"/>
    </source>
</evidence>
<sequence length="192" mass="22141">MVRIREEAVQRLTYEFPTTLAALDSTVDYSRIEDPKSVTLEFFSAIQLAHQFNIPQILPWAFYGCCYYLTFKQICQPEGPLHPSLSREDVQTCLVGWQKLVEQQARDTFAWLNSTCTSEKSDVCNAARQKMRQHFAPLPACKALDPWQPWQQGLCEECAADAKVSHEAGRKKIWDKLPLLFGLPSWFQLLRE</sequence>
<protein>
    <submittedName>
        <fullName evidence="1">Uncharacterized protein</fullName>
    </submittedName>
</protein>
<dbReference type="InParanoid" id="A0A0C3F928"/>
<gene>
    <name evidence="1" type="ORF">PILCRDRAFT_826559</name>
</gene>
<dbReference type="OrthoDB" id="2799068at2759"/>
<accession>A0A0C3F928</accession>
<dbReference type="AlphaFoldDB" id="A0A0C3F928"/>
<dbReference type="HOGENOM" id="CLU_033082_3_1_1"/>
<keyword evidence="2" id="KW-1185">Reference proteome</keyword>
<name>A0A0C3F928_PILCF</name>
<evidence type="ECO:0000313" key="2">
    <source>
        <dbReference type="Proteomes" id="UP000054166"/>
    </source>
</evidence>